<keyword evidence="4" id="KW-1185">Reference proteome</keyword>
<protein>
    <recommendedName>
        <fullName evidence="5">DUF4124 domain-containing protein</fullName>
    </recommendedName>
</protein>
<evidence type="ECO:0008006" key="5">
    <source>
        <dbReference type="Google" id="ProtNLM"/>
    </source>
</evidence>
<accession>A0A4R5VYI3</accession>
<evidence type="ECO:0000256" key="2">
    <source>
        <dbReference type="SAM" id="SignalP"/>
    </source>
</evidence>
<proteinExistence type="predicted"/>
<keyword evidence="2" id="KW-0732">Signal</keyword>
<dbReference type="AlphaFoldDB" id="A0A4R5VYI3"/>
<dbReference type="RefSeq" id="WP_133329361.1">
    <property type="nucleotide sequence ID" value="NZ_SMYL01000007.1"/>
</dbReference>
<evidence type="ECO:0000313" key="4">
    <source>
        <dbReference type="Proteomes" id="UP000294829"/>
    </source>
</evidence>
<evidence type="ECO:0000256" key="1">
    <source>
        <dbReference type="SAM" id="MobiDB-lite"/>
    </source>
</evidence>
<feature type="signal peptide" evidence="2">
    <location>
        <begin position="1"/>
        <end position="19"/>
    </location>
</feature>
<dbReference type="OrthoDB" id="8756280at2"/>
<feature type="chain" id="PRO_5020485564" description="DUF4124 domain-containing protein" evidence="2">
    <location>
        <begin position="20"/>
        <end position="216"/>
    </location>
</feature>
<sequence>MRLLSLFLLQIIVIGAAHAQVIKCVDPKTKAVSFTDGACPATDREILIEPRHSAQYYENENIKAQEARERIDQSLQREAQETRLLARDTQQQASPREPAPIDNSNSYECSIAKQALGVAQTNNKPNLDTIALKRQEAEVACLGANAHVQLEEAREKRKAEELKIAAERTTSVVYMTSCDQSGCWGSDGNRYNAQGSTLAGPHDRTCQKLGNTVQCQ</sequence>
<organism evidence="3 4">
    <name type="scientific">Sapientia aquatica</name>
    <dbReference type="NCBI Taxonomy" id="1549640"/>
    <lineage>
        <taxon>Bacteria</taxon>
        <taxon>Pseudomonadati</taxon>
        <taxon>Pseudomonadota</taxon>
        <taxon>Betaproteobacteria</taxon>
        <taxon>Burkholderiales</taxon>
        <taxon>Oxalobacteraceae</taxon>
        <taxon>Sapientia</taxon>
    </lineage>
</organism>
<evidence type="ECO:0000313" key="3">
    <source>
        <dbReference type="EMBL" id="TDK64436.1"/>
    </source>
</evidence>
<reference evidence="3 4" key="1">
    <citation type="submission" date="2019-03" db="EMBL/GenBank/DDBJ databases">
        <title>Sapientia aquatica gen. nov., sp. nov., isolated from a crater lake.</title>
        <authorList>
            <person name="Felfoldi T."/>
            <person name="Szabo A."/>
            <person name="Toth E."/>
            <person name="Schumann P."/>
            <person name="Keki Z."/>
            <person name="Marialigeti K."/>
            <person name="Mathe I."/>
        </authorList>
    </citation>
    <scope>NUCLEOTIDE SEQUENCE [LARGE SCALE GENOMIC DNA]</scope>
    <source>
        <strain evidence="3 4">SA-152</strain>
    </source>
</reference>
<comment type="caution">
    <text evidence="3">The sequence shown here is derived from an EMBL/GenBank/DDBJ whole genome shotgun (WGS) entry which is preliminary data.</text>
</comment>
<feature type="region of interest" description="Disordered" evidence="1">
    <location>
        <begin position="85"/>
        <end position="104"/>
    </location>
</feature>
<gene>
    <name evidence="3" type="ORF">E2I14_13385</name>
</gene>
<name>A0A4R5VYI3_9BURK</name>
<dbReference type="EMBL" id="SMYL01000007">
    <property type="protein sequence ID" value="TDK64436.1"/>
    <property type="molecule type" value="Genomic_DNA"/>
</dbReference>
<dbReference type="Proteomes" id="UP000294829">
    <property type="component" value="Unassembled WGS sequence"/>
</dbReference>